<dbReference type="EMBL" id="JABACI010000004">
    <property type="protein sequence ID" value="NLP85318.1"/>
    <property type="molecule type" value="Genomic_DNA"/>
</dbReference>
<dbReference type="CDD" id="cd14791">
    <property type="entry name" value="GH36"/>
    <property type="match status" value="1"/>
</dbReference>
<gene>
    <name evidence="3" type="ORF">HF576_15830</name>
</gene>
<evidence type="ECO:0000256" key="2">
    <source>
        <dbReference type="ARBA" id="ARBA00023295"/>
    </source>
</evidence>
<dbReference type="PANTHER" id="PTHR43053">
    <property type="entry name" value="GLYCOSIDASE FAMILY 31"/>
    <property type="match status" value="1"/>
</dbReference>
<proteinExistence type="predicted"/>
<dbReference type="RefSeq" id="WP_168913732.1">
    <property type="nucleotide sequence ID" value="NZ_JABACI010000004.1"/>
</dbReference>
<comment type="caution">
    <text evidence="3">The sequence shown here is derived from an EMBL/GenBank/DDBJ whole genome shotgun (WGS) entry which is preliminary data.</text>
</comment>
<dbReference type="SUPFAM" id="SSF51445">
    <property type="entry name" value="(Trans)glycosidases"/>
    <property type="match status" value="1"/>
</dbReference>
<keyword evidence="2" id="KW-0326">Glycosidase</keyword>
<evidence type="ECO:0000313" key="3">
    <source>
        <dbReference type="EMBL" id="NLP85318.1"/>
    </source>
</evidence>
<evidence type="ECO:0000313" key="4">
    <source>
        <dbReference type="Proteomes" id="UP001429745"/>
    </source>
</evidence>
<protein>
    <submittedName>
        <fullName evidence="3">Alpha-galactosidase</fullName>
    </submittedName>
</protein>
<dbReference type="InterPro" id="IPR017853">
    <property type="entry name" value="GH"/>
</dbReference>
<dbReference type="InterPro" id="IPR050985">
    <property type="entry name" value="Alpha-glycosidase_related"/>
</dbReference>
<keyword evidence="1" id="KW-0378">Hydrolase</keyword>
<dbReference type="InterPro" id="IPR002252">
    <property type="entry name" value="Glyco_hydro_36"/>
</dbReference>
<dbReference type="Proteomes" id="UP001429745">
    <property type="component" value="Unassembled WGS sequence"/>
</dbReference>
<dbReference type="PANTHER" id="PTHR43053:SF3">
    <property type="entry name" value="ALPHA-GALACTOSIDASE C-RELATED"/>
    <property type="match status" value="1"/>
</dbReference>
<sequence>MTIIDEVPVAPSARVYAEGWQSWSPTAWYHRDAPAHRPDEPWQHLMRFRPGTPLPDAGVQGEGLLVVDAGEGAPARVYASMDASTHVPTIRAHWQGDRVLVHADDPVEQWTTDAATTAGDDALAAFGERFGAAAGARAEASVPRVWCTWYRYFEEVTADDVLENLRAIDERDLAVDVVQIDDGWSLGTGEWTRPNPRFGSLPAAVDAIRESGRRAGLWLAPFSVGARSDLAQQHPDWLTGPAGYNWGDDLVGLDLTHPGVRDYLTEVFTAVRSLGVDYLKLDFLYAGAVPGGRHAEDATPIAAYRSGLALIRDIMGEEAYLLGCGAPILPSVGLVDAMRVSPDTFHEGGEDGSQGLRGRMSLEARAWQHGRLWTTDPDCLVARPAFTLRDEWADVVLAAPGIRGFSDRIAELDAHGLRLVERLLKEPSA</sequence>
<accession>A0ABX1KE41</accession>
<evidence type="ECO:0000256" key="1">
    <source>
        <dbReference type="ARBA" id="ARBA00022801"/>
    </source>
</evidence>
<name>A0ABX1KE41_9MICO</name>
<keyword evidence="4" id="KW-1185">Reference proteome</keyword>
<dbReference type="Gene3D" id="3.20.20.70">
    <property type="entry name" value="Aldolase class I"/>
    <property type="match status" value="1"/>
</dbReference>
<dbReference type="InterPro" id="IPR013785">
    <property type="entry name" value="Aldolase_TIM"/>
</dbReference>
<organism evidence="3 4">
    <name type="scientific">Microbacterium salsuginis</name>
    <dbReference type="NCBI Taxonomy" id="2722803"/>
    <lineage>
        <taxon>Bacteria</taxon>
        <taxon>Bacillati</taxon>
        <taxon>Actinomycetota</taxon>
        <taxon>Actinomycetes</taxon>
        <taxon>Micrococcales</taxon>
        <taxon>Microbacteriaceae</taxon>
        <taxon>Microbacterium</taxon>
    </lineage>
</organism>
<reference evidence="3 4" key="1">
    <citation type="submission" date="2020-04" db="EMBL/GenBank/DDBJ databases">
        <title>CFH 90308 Microbacterium sp.</title>
        <authorList>
            <person name="Nie G."/>
            <person name="Ming H."/>
            <person name="Xia T."/>
        </authorList>
    </citation>
    <scope>NUCLEOTIDE SEQUENCE [LARGE SCALE GENOMIC DNA]</scope>
    <source>
        <strain evidence="3 4">CFH 90308</strain>
    </source>
</reference>
<dbReference type="Pfam" id="PF02065">
    <property type="entry name" value="Melibiase"/>
    <property type="match status" value="1"/>
</dbReference>